<dbReference type="HOGENOM" id="CLU_005941_0_0_1"/>
<protein>
    <recommendedName>
        <fullName evidence="2">DUF1985 domain-containing protein</fullName>
    </recommendedName>
</protein>
<accession>A0A0D3AL45</accession>
<evidence type="ECO:0000256" key="1">
    <source>
        <dbReference type="SAM" id="MobiDB-lite"/>
    </source>
</evidence>
<sequence length="868" mass="95215">MEEVGLPERLFQTRYELTGRKRINNYFNLRWIEVVKAALSDAQQEMLAESQFRQLMLMGAHIFSDVCTPAVVTKVGLNCGTPPTPNVGCQRTGKGKKRAKQRESKLSQKDKYKDEETRLRLCLLLLVEGILCPTSGSTQISPEVVEMLSDMRMFMEYPWGRESFLLTVASRKIRAAGQLAQDTLAIQGFRMLWTVKINVVTVQNLELIGQAAVRSILCEASDIPPFPDEVDDMHVAHMVALIREGFLFEINTWRRGVKASDAKQWKGGNGPDRLGDSEGEHGQASTTDGHGLGGGHGLPLDVPNLVRCLANELQARAGPLLGIIKTHMTQEMVALKEEVLVPLRMPATGGTADLGKAKAAGISTSVSGNSEHGAEESDPNPRSAWRPNFQGASTGGECTEVHGATIASSAAGTSLFAKITASPGGKDGAGSPPSRNEGNNGVSHMESDEQNTARPAEPEEIGEATSGADCVHPESQKFSLIVRLPDKWFIFQAASNENVEKGHVDSSAIFSPCEGLEPLNMDVKLPRHSSSPPAETFEADPKPVGEAAVGPLEEQDRTVSEVPLESIQVVSSSDQGETAEEAVGTEVVEKRASKRLRTQTVLFSPPQPVAKKGKGRGGGKKKNLQQRKRHLRTSTPSCCLQLFSNLTHKTYNTISVSYNHSTTNIINPQPTCRDYSLEESVIVGNAIFKSFFESSQEQPIKAADMMVTFIRRWIHQAGIQCFEFLPASFVEALRGEYQQFSRVQDVAKFSFSSIFGDPCFPNMRWSEQLQVMYFPCQVDRRHWIDEKLEALLNPVVLLMPLLIRHNGGKALNECAMEEPMQITRLDLPICCEPTGLSCVATHILLELHATDNMSHVAHLNEDRLALAA</sequence>
<dbReference type="Pfam" id="PF09331">
    <property type="entry name" value="DUF1985"/>
    <property type="match status" value="1"/>
</dbReference>
<feature type="compositionally biased region" description="Basic and acidic residues" evidence="1">
    <location>
        <begin position="101"/>
        <end position="111"/>
    </location>
</feature>
<keyword evidence="4" id="KW-1185">Reference proteome</keyword>
<dbReference type="Gramene" id="Bo2g028190.1">
    <property type="protein sequence ID" value="Bo2g028190.1"/>
    <property type="gene ID" value="Bo2g028190"/>
</dbReference>
<feature type="compositionally biased region" description="Polar residues" evidence="1">
    <location>
        <begin position="433"/>
        <end position="442"/>
    </location>
</feature>
<feature type="domain" description="DUF1985" evidence="2">
    <location>
        <begin position="97"/>
        <end position="169"/>
    </location>
</feature>
<organism evidence="3 4">
    <name type="scientific">Brassica oleracea var. oleracea</name>
    <dbReference type="NCBI Taxonomy" id="109376"/>
    <lineage>
        <taxon>Eukaryota</taxon>
        <taxon>Viridiplantae</taxon>
        <taxon>Streptophyta</taxon>
        <taxon>Embryophyta</taxon>
        <taxon>Tracheophyta</taxon>
        <taxon>Spermatophyta</taxon>
        <taxon>Magnoliopsida</taxon>
        <taxon>eudicotyledons</taxon>
        <taxon>Gunneridae</taxon>
        <taxon>Pentapetalae</taxon>
        <taxon>rosids</taxon>
        <taxon>malvids</taxon>
        <taxon>Brassicales</taxon>
        <taxon>Brassicaceae</taxon>
        <taxon>Brassiceae</taxon>
        <taxon>Brassica</taxon>
    </lineage>
</organism>
<evidence type="ECO:0000313" key="4">
    <source>
        <dbReference type="Proteomes" id="UP000032141"/>
    </source>
</evidence>
<proteinExistence type="predicted"/>
<feature type="compositionally biased region" description="Basic residues" evidence="1">
    <location>
        <begin position="611"/>
        <end position="632"/>
    </location>
</feature>
<feature type="region of interest" description="Disordered" evidence="1">
    <location>
        <begin position="419"/>
        <end position="470"/>
    </location>
</feature>
<feature type="region of interest" description="Disordered" evidence="1">
    <location>
        <begin position="83"/>
        <end position="111"/>
    </location>
</feature>
<dbReference type="InterPro" id="IPR015410">
    <property type="entry name" value="DUF1985"/>
</dbReference>
<reference evidence="3 4" key="1">
    <citation type="journal article" date="2014" name="Genome Biol.">
        <title>Transcriptome and methylome profiling reveals relics of genome dominance in the mesopolyploid Brassica oleracea.</title>
        <authorList>
            <person name="Parkin I.A."/>
            <person name="Koh C."/>
            <person name="Tang H."/>
            <person name="Robinson S.J."/>
            <person name="Kagale S."/>
            <person name="Clarke W.E."/>
            <person name="Town C.D."/>
            <person name="Nixon J."/>
            <person name="Krishnakumar V."/>
            <person name="Bidwell S.L."/>
            <person name="Denoeud F."/>
            <person name="Belcram H."/>
            <person name="Links M.G."/>
            <person name="Just J."/>
            <person name="Clarke C."/>
            <person name="Bender T."/>
            <person name="Huebert T."/>
            <person name="Mason A.S."/>
            <person name="Pires J.C."/>
            <person name="Barker G."/>
            <person name="Moore J."/>
            <person name="Walley P.G."/>
            <person name="Manoli S."/>
            <person name="Batley J."/>
            <person name="Edwards D."/>
            <person name="Nelson M.N."/>
            <person name="Wang X."/>
            <person name="Paterson A.H."/>
            <person name="King G."/>
            <person name="Bancroft I."/>
            <person name="Chalhoub B."/>
            <person name="Sharpe A.G."/>
        </authorList>
    </citation>
    <scope>NUCLEOTIDE SEQUENCE</scope>
    <source>
        <strain evidence="3 4">cv. TO1000</strain>
    </source>
</reference>
<feature type="region of interest" description="Disordered" evidence="1">
    <location>
        <begin position="605"/>
        <end position="632"/>
    </location>
</feature>
<evidence type="ECO:0000259" key="2">
    <source>
        <dbReference type="Pfam" id="PF09331"/>
    </source>
</evidence>
<dbReference type="PANTHER" id="PTHR48449">
    <property type="entry name" value="DUF1985 DOMAIN-CONTAINING PROTEIN"/>
    <property type="match status" value="1"/>
</dbReference>
<dbReference type="PANTHER" id="PTHR48449:SF1">
    <property type="entry name" value="DUF1985 DOMAIN-CONTAINING PROTEIN"/>
    <property type="match status" value="1"/>
</dbReference>
<feature type="region of interest" description="Disordered" evidence="1">
    <location>
        <begin position="261"/>
        <end position="295"/>
    </location>
</feature>
<dbReference type="AlphaFoldDB" id="A0A0D3AL45"/>
<evidence type="ECO:0000313" key="3">
    <source>
        <dbReference type="EnsemblPlants" id="Bo2g028190.1"/>
    </source>
</evidence>
<name>A0A0D3AL45_BRAOL</name>
<reference evidence="3" key="2">
    <citation type="submission" date="2015-03" db="UniProtKB">
        <authorList>
            <consortium name="EnsemblPlants"/>
        </authorList>
    </citation>
    <scope>IDENTIFICATION</scope>
</reference>
<dbReference type="Proteomes" id="UP000032141">
    <property type="component" value="Chromosome C2"/>
</dbReference>
<dbReference type="EnsemblPlants" id="Bo2g028190.1">
    <property type="protein sequence ID" value="Bo2g028190.1"/>
    <property type="gene ID" value="Bo2g028190"/>
</dbReference>
<feature type="region of interest" description="Disordered" evidence="1">
    <location>
        <begin position="362"/>
        <end position="397"/>
    </location>
</feature>